<keyword evidence="1" id="KW-0472">Membrane</keyword>
<comment type="caution">
    <text evidence="2">The sequence shown here is derived from an EMBL/GenBank/DDBJ whole genome shotgun (WGS) entry which is preliminary data.</text>
</comment>
<dbReference type="InterPro" id="IPR012902">
    <property type="entry name" value="N_methyl_site"/>
</dbReference>
<keyword evidence="1" id="KW-0812">Transmembrane</keyword>
<dbReference type="AlphaFoldDB" id="A0A2S8SVV5"/>
<evidence type="ECO:0000256" key="1">
    <source>
        <dbReference type="SAM" id="Phobius"/>
    </source>
</evidence>
<dbReference type="EMBL" id="NIGF01000003">
    <property type="protein sequence ID" value="PQV64925.1"/>
    <property type="molecule type" value="Genomic_DNA"/>
</dbReference>
<dbReference type="PROSITE" id="PS00409">
    <property type="entry name" value="PROKAR_NTER_METHYL"/>
    <property type="match status" value="1"/>
</dbReference>
<organism evidence="2 3">
    <name type="scientific">Abditibacterium utsteinense</name>
    <dbReference type="NCBI Taxonomy" id="1960156"/>
    <lineage>
        <taxon>Bacteria</taxon>
        <taxon>Pseudomonadati</taxon>
        <taxon>Abditibacteriota</taxon>
        <taxon>Abditibacteriia</taxon>
        <taxon>Abditibacteriales</taxon>
        <taxon>Abditibacteriaceae</taxon>
        <taxon>Abditibacterium</taxon>
    </lineage>
</organism>
<dbReference type="Pfam" id="PF07963">
    <property type="entry name" value="N_methyl"/>
    <property type="match status" value="1"/>
</dbReference>
<dbReference type="Proteomes" id="UP000237684">
    <property type="component" value="Unassembled WGS sequence"/>
</dbReference>
<dbReference type="InParanoid" id="A0A2S8SVV5"/>
<protein>
    <submittedName>
        <fullName evidence="2">Prepilin-type N-terminal cleavage/methylation domain-containing protein</fullName>
    </submittedName>
</protein>
<gene>
    <name evidence="2" type="ORF">B1R32_103192</name>
</gene>
<dbReference type="NCBIfam" id="TIGR02532">
    <property type="entry name" value="IV_pilin_GFxxxE"/>
    <property type="match status" value="1"/>
</dbReference>
<name>A0A2S8SVV5_9BACT</name>
<proteinExistence type="predicted"/>
<sequence length="629" mass="68202">MNEVVLPRRDDNRRGGFTLIEVVIALAIFLFGAVAIIRIFPPALGVIQNSGDRLTALNFNRTTLARYAKESSALPYAIYNNNFNATTLANPSAFLQPVDFAGSTVGTATRNNAIPRSNVQGTAGSSLNQFNLVSGEKQRVRSININGNPLLYVVTSFPVAGPEISKTRPPLARVYREVTITGVTTQTKTLTGNQSGFLDFSNASPLPPTATTDLLYYVSYRYLENGQLNGTNDEAVRSTLGPGTPTITATAPILNVANLDVQVLQGRRLASPNGVVDGPVQVRYRQPLNAPSFEPADVGTSEVNIQRQNTRNNLGILILTGVTAGEEVSIDYQINSWNQIVDNSLPSVVPEATPTPGPNPLPLTPPKPREVVLPIHFMADGRDGSGDLTYSLLSYLNAAGTASFLEANAMNSKDELKNPNQFTLLGINRKAGRVLFDISDHAVGNPQDYTVLNSRVVYQTRDDWNHQVSVAPTNYTPFYSKIINGDTVTNSTAPQPWRYYYWDRSNQQGRIYFPPSEAGKTISLSYSYDPLAPPTAPVKVEGGVVTINERWIPAAQAPTAAQELAMVDQNDPDKGKWLAVAEPKPTNTGPLPLVAIRSIKGVSVQARTAWLDGDKFNQVSTVGFRGDSN</sequence>
<evidence type="ECO:0000313" key="2">
    <source>
        <dbReference type="EMBL" id="PQV64925.1"/>
    </source>
</evidence>
<evidence type="ECO:0000313" key="3">
    <source>
        <dbReference type="Proteomes" id="UP000237684"/>
    </source>
</evidence>
<keyword evidence="1" id="KW-1133">Transmembrane helix</keyword>
<reference evidence="2 3" key="1">
    <citation type="journal article" date="2018" name="Syst. Appl. Microbiol.">
        <title>Abditibacterium utsteinense sp. nov., the first cultivated member of candidate phylum FBP, isolated from ice-free Antarctic soil samples.</title>
        <authorList>
            <person name="Tahon G."/>
            <person name="Tytgat B."/>
            <person name="Lebbe L."/>
            <person name="Carlier A."/>
            <person name="Willems A."/>
        </authorList>
    </citation>
    <scope>NUCLEOTIDE SEQUENCE [LARGE SCALE GENOMIC DNA]</scope>
    <source>
        <strain evidence="2 3">LMG 29911</strain>
    </source>
</reference>
<keyword evidence="3" id="KW-1185">Reference proteome</keyword>
<feature type="transmembrane region" description="Helical" evidence="1">
    <location>
        <begin position="17"/>
        <end position="40"/>
    </location>
</feature>
<accession>A0A2S8SVV5</accession>
<dbReference type="RefSeq" id="WP_105482797.1">
    <property type="nucleotide sequence ID" value="NZ_NIGF01000003.1"/>
</dbReference>